<dbReference type="STRING" id="1276220.STAIW_v1c08950"/>
<dbReference type="EMBL" id="CP005074">
    <property type="protein sequence ID" value="AGR41481.1"/>
    <property type="molecule type" value="Genomic_DNA"/>
</dbReference>
<name>S5LY01_9MOLU</name>
<gene>
    <name evidence="1" type="ORF">STAIW_v1c08950</name>
</gene>
<dbReference type="RefSeq" id="WP_020834620.1">
    <property type="nucleotide sequence ID" value="NC_021846.1"/>
</dbReference>
<dbReference type="HOGENOM" id="CLU_120495_0_0_14"/>
<keyword evidence="2" id="KW-1185">Reference proteome</keyword>
<sequence>MKNLDYLINKYSKKILKVKYNSINFYWEFINFTDIVNTNNFIKMFKKALNTEYNKKQEDDIKEKIHELRNIINYYLNKIKNLDFFEYKITILDNLLSSIYNSIKKFINNIIVTYLFFEKIHESIFENEKYFDNDLFYEWKLEILKFELIKHNLILLKSLNYNKKFEKNIIQEQKNIENSKIKISECYIKAII</sequence>
<accession>S5LY01</accession>
<proteinExistence type="predicted"/>
<organism evidence="1 2">
    <name type="scientific">Spiroplasma taiwanense CT-1</name>
    <dbReference type="NCBI Taxonomy" id="1276220"/>
    <lineage>
        <taxon>Bacteria</taxon>
        <taxon>Bacillati</taxon>
        <taxon>Mycoplasmatota</taxon>
        <taxon>Mollicutes</taxon>
        <taxon>Entomoplasmatales</taxon>
        <taxon>Spiroplasmataceae</taxon>
        <taxon>Spiroplasma</taxon>
    </lineage>
</organism>
<reference evidence="1 2" key="1">
    <citation type="journal article" date="2013" name="Genome Biol. Evol.">
        <title>Comparison of metabolic capacities and inference of gene content evolution in mosquito-associated Spiroplasma diminutum and S. taiwanense.</title>
        <authorList>
            <person name="Lo W.S."/>
            <person name="Ku C."/>
            <person name="Chen L.L."/>
            <person name="Chang T.H."/>
            <person name="Kuo C.H."/>
        </authorList>
    </citation>
    <scope>NUCLEOTIDE SEQUENCE [LARGE SCALE GENOMIC DNA]</scope>
    <source>
        <strain evidence="1">CT-1</strain>
    </source>
</reference>
<evidence type="ECO:0000313" key="2">
    <source>
        <dbReference type="Proteomes" id="UP000014984"/>
    </source>
</evidence>
<dbReference type="KEGG" id="stai:STAIW_v1c08950"/>
<dbReference type="AlphaFoldDB" id="S5LY01"/>
<dbReference type="Proteomes" id="UP000014984">
    <property type="component" value="Chromosome"/>
</dbReference>
<dbReference type="PATRIC" id="fig|1276220.3.peg.913"/>
<evidence type="ECO:0000313" key="1">
    <source>
        <dbReference type="EMBL" id="AGR41481.1"/>
    </source>
</evidence>
<protein>
    <submittedName>
        <fullName evidence="1">Uncharacterized protein</fullName>
    </submittedName>
</protein>